<proteinExistence type="predicted"/>
<protein>
    <submittedName>
        <fullName evidence="1">Uncharacterized protein</fullName>
    </submittedName>
</protein>
<dbReference type="AlphaFoldDB" id="A0A6J4RPH2"/>
<name>A0A6J4RPH2_9ACTN</name>
<gene>
    <name evidence="1" type="ORF">AVDCRST_MAG67-741</name>
</gene>
<accession>A0A6J4RPH2</accession>
<organism evidence="1">
    <name type="scientific">uncultured Solirubrobacteraceae bacterium</name>
    <dbReference type="NCBI Taxonomy" id="1162706"/>
    <lineage>
        <taxon>Bacteria</taxon>
        <taxon>Bacillati</taxon>
        <taxon>Actinomycetota</taxon>
        <taxon>Thermoleophilia</taxon>
        <taxon>Solirubrobacterales</taxon>
        <taxon>Solirubrobacteraceae</taxon>
        <taxon>environmental samples</taxon>
    </lineage>
</organism>
<sequence length="179" mass="17741">MSDPDAVTRLRAAIRAGAGPLADAVSAAPATYAMGEGGLDPVALAASGPHAAQHRDDVELAVSAILEGCLLHYGQPRALQIGDPDLALLAGDRLYALGLARLASIGDLGAIAQLADIIALSAQAHVARDEALALAAWHAGAAAIGWGENAPTAAAKARAREGDPGAAEALHAAASQTVA</sequence>
<reference evidence="1" key="1">
    <citation type="submission" date="2020-02" db="EMBL/GenBank/DDBJ databases">
        <authorList>
            <person name="Meier V. D."/>
        </authorList>
    </citation>
    <scope>NUCLEOTIDE SEQUENCE</scope>
    <source>
        <strain evidence="1">AVDCRST_MAG67</strain>
    </source>
</reference>
<dbReference type="EMBL" id="CADCVQ010000037">
    <property type="protein sequence ID" value="CAA9478942.1"/>
    <property type="molecule type" value="Genomic_DNA"/>
</dbReference>
<evidence type="ECO:0000313" key="1">
    <source>
        <dbReference type="EMBL" id="CAA9478942.1"/>
    </source>
</evidence>